<dbReference type="Proteomes" id="UP001212997">
    <property type="component" value="Unassembled WGS sequence"/>
</dbReference>
<evidence type="ECO:0000256" key="3">
    <source>
        <dbReference type="PROSITE-ProRule" id="PRU00221"/>
    </source>
</evidence>
<dbReference type="InterPro" id="IPR015943">
    <property type="entry name" value="WD40/YVTN_repeat-like_dom_sf"/>
</dbReference>
<dbReference type="CDD" id="cd00200">
    <property type="entry name" value="WD40"/>
    <property type="match status" value="1"/>
</dbReference>
<evidence type="ECO:0000256" key="2">
    <source>
        <dbReference type="ARBA" id="ARBA00022737"/>
    </source>
</evidence>
<feature type="repeat" description="WD" evidence="3">
    <location>
        <begin position="752"/>
        <end position="793"/>
    </location>
</feature>
<dbReference type="Pfam" id="PF12894">
    <property type="entry name" value="ANAPC4_WD40"/>
    <property type="match status" value="1"/>
</dbReference>
<dbReference type="AlphaFoldDB" id="A0AAD5YLK9"/>
<feature type="domain" description="Anaphase-promoting complex subunit 4-like WD40" evidence="5">
    <location>
        <begin position="805"/>
        <end position="883"/>
    </location>
</feature>
<evidence type="ECO:0000259" key="5">
    <source>
        <dbReference type="Pfam" id="PF12894"/>
    </source>
</evidence>
<dbReference type="InterPro" id="IPR024977">
    <property type="entry name" value="Apc4-like_WD40_dom"/>
</dbReference>
<feature type="region of interest" description="Disordered" evidence="4">
    <location>
        <begin position="280"/>
        <end position="312"/>
    </location>
</feature>
<dbReference type="InterPro" id="IPR019775">
    <property type="entry name" value="WD40_repeat_CS"/>
</dbReference>
<accession>A0AAD5YLK9</accession>
<dbReference type="PROSITE" id="PS50294">
    <property type="entry name" value="WD_REPEATS_REGION"/>
    <property type="match status" value="4"/>
</dbReference>
<comment type="caution">
    <text evidence="6">The sequence shown here is derived from an EMBL/GenBank/DDBJ whole genome shotgun (WGS) entry which is preliminary data.</text>
</comment>
<dbReference type="PROSITE" id="PS00678">
    <property type="entry name" value="WD_REPEATS_1"/>
    <property type="match status" value="1"/>
</dbReference>
<feature type="region of interest" description="Disordered" evidence="4">
    <location>
        <begin position="400"/>
        <end position="541"/>
    </location>
</feature>
<keyword evidence="7" id="KW-1185">Reference proteome</keyword>
<organism evidence="6 7">
    <name type="scientific">Meripilus lineatus</name>
    <dbReference type="NCBI Taxonomy" id="2056292"/>
    <lineage>
        <taxon>Eukaryota</taxon>
        <taxon>Fungi</taxon>
        <taxon>Dikarya</taxon>
        <taxon>Basidiomycota</taxon>
        <taxon>Agaricomycotina</taxon>
        <taxon>Agaricomycetes</taxon>
        <taxon>Polyporales</taxon>
        <taxon>Meripilaceae</taxon>
        <taxon>Meripilus</taxon>
    </lineage>
</organism>
<sequence length="917" mass="100409">MGLAANVYAEQLAPRAHGWPLWEPEPTKEGEVLIGDVGYIHDGAFFRLFNVVLPQDDPVNEKGVPNDFVPLTYSSRLHAARDDYIDAGPLCSRSVQSFSISGGAGADSSETVYQFKCNKEQGALLVLKDQARKEAIVPNRTFVDYMRQHHESWCEFAQREGLDIPREDIVLVRGWVKTSEWAVAAFIEKGQTHEVSFHGQLGQFAQAGFSVAISESSVASVETRSGPHRRPITPPGQTHSSTGKNVDRGTDKPCDQCIFLSCYKIKYRTFLPNKIKAAADSEDLQDNEDDNMPGSSSPEVVSHPTPPKKSLDPVDDVLDYILRVSDADVAITSDGDIHELCNGDDWPEDLATFLREHAPRIDVEDGTGMLSLEEAITRARRLEVEDDDVDPHPIQQLLLEDHDAEMEDVENVPESSKDVEQDTEVVPEGPPTEAGSALQEVQEVQEAAAPPEIQVAQESPSVQESQEADLPPEAQQSQEIEPPQEAQQSQDVQQPEESEQPQGHEGEALPQETAAPQESEGIPDSEAAFSDDDLQEGPSNLNLMRHTAPPRYKAPQNIRGGAILLRRNLHEARSIEWPHRVLMDPTTECGAVCSTAASSDGIYVAAGFEDCVVRVWNIQTGRLVHHLEGHRDNVWGTAFSADGRRLITGSADHTAIIWNAITGHEIRRLTGHDADIWTVLFSPDGTRVVTGSVDCKARLWDPQTGRCVEILSGHNAVVLSAAFTPDSTRLITAADEKVHIWDGKNGLELMTLTGHGGVIWSMDVSSDGRRIVTGSEDHTCRVWSMETGDELVTIREHTGPVWSVKFSPTDHAICSGSYDSTVVVSHSGDGTRLFQFHQRPSIVNDVAFTSAGDYLAVGCADGGVRILDARSGQFVAEVQGHLDKAKSTIFAEDGDSLVTSSDDGTIRVWSLLDMLRL</sequence>
<proteinExistence type="predicted"/>
<dbReference type="Gene3D" id="2.130.10.10">
    <property type="entry name" value="YVTN repeat-like/Quinoprotein amine dehydrogenase"/>
    <property type="match status" value="3"/>
</dbReference>
<feature type="repeat" description="WD" evidence="3">
    <location>
        <begin position="878"/>
        <end position="911"/>
    </location>
</feature>
<feature type="repeat" description="WD" evidence="3">
    <location>
        <begin position="669"/>
        <end position="710"/>
    </location>
</feature>
<evidence type="ECO:0000313" key="7">
    <source>
        <dbReference type="Proteomes" id="UP001212997"/>
    </source>
</evidence>
<keyword evidence="2" id="KW-0677">Repeat</keyword>
<feature type="compositionally biased region" description="Polar residues" evidence="4">
    <location>
        <begin position="474"/>
        <end position="493"/>
    </location>
</feature>
<dbReference type="InterPro" id="IPR036322">
    <property type="entry name" value="WD40_repeat_dom_sf"/>
</dbReference>
<dbReference type="EMBL" id="JANAWD010000063">
    <property type="protein sequence ID" value="KAJ3488578.1"/>
    <property type="molecule type" value="Genomic_DNA"/>
</dbReference>
<dbReference type="SUPFAM" id="SSF50978">
    <property type="entry name" value="WD40 repeat-like"/>
    <property type="match status" value="1"/>
</dbReference>
<feature type="repeat" description="WD" evidence="3">
    <location>
        <begin position="627"/>
        <end position="668"/>
    </location>
</feature>
<keyword evidence="1 3" id="KW-0853">WD repeat</keyword>
<dbReference type="Pfam" id="PF00400">
    <property type="entry name" value="WD40"/>
    <property type="match status" value="5"/>
</dbReference>
<feature type="compositionally biased region" description="Acidic residues" evidence="4">
    <location>
        <begin position="280"/>
        <end position="291"/>
    </location>
</feature>
<dbReference type="InterPro" id="IPR020472">
    <property type="entry name" value="WD40_PAC1"/>
</dbReference>
<evidence type="ECO:0000256" key="1">
    <source>
        <dbReference type="ARBA" id="ARBA00022574"/>
    </source>
</evidence>
<feature type="repeat" description="WD" evidence="3">
    <location>
        <begin position="711"/>
        <end position="751"/>
    </location>
</feature>
<dbReference type="InterPro" id="IPR001680">
    <property type="entry name" value="WD40_rpt"/>
</dbReference>
<name>A0AAD5YLK9_9APHY</name>
<dbReference type="PROSITE" id="PS50082">
    <property type="entry name" value="WD_REPEATS_2"/>
    <property type="match status" value="7"/>
</dbReference>
<dbReference type="PANTHER" id="PTHR19879:SF9">
    <property type="entry name" value="TRANSCRIPTION INITIATION FACTOR TFIID SUBUNIT 5"/>
    <property type="match status" value="1"/>
</dbReference>
<feature type="compositionally biased region" description="Polar residues" evidence="4">
    <location>
        <begin position="456"/>
        <end position="465"/>
    </location>
</feature>
<dbReference type="PANTHER" id="PTHR19879">
    <property type="entry name" value="TRANSCRIPTION INITIATION FACTOR TFIID"/>
    <property type="match status" value="1"/>
</dbReference>
<dbReference type="SMART" id="SM00320">
    <property type="entry name" value="WD40"/>
    <property type="match status" value="8"/>
</dbReference>
<feature type="repeat" description="WD" evidence="3">
    <location>
        <begin position="592"/>
        <end position="626"/>
    </location>
</feature>
<reference evidence="6" key="1">
    <citation type="submission" date="2022-07" db="EMBL/GenBank/DDBJ databases">
        <title>Genome Sequence of Physisporinus lineatus.</title>
        <authorList>
            <person name="Buettner E."/>
        </authorList>
    </citation>
    <scope>NUCLEOTIDE SEQUENCE</scope>
    <source>
        <strain evidence="6">VT162</strain>
    </source>
</reference>
<dbReference type="PRINTS" id="PR00320">
    <property type="entry name" value="GPROTEINBRPT"/>
</dbReference>
<feature type="repeat" description="WD" evidence="3">
    <location>
        <begin position="794"/>
        <end position="824"/>
    </location>
</feature>
<feature type="compositionally biased region" description="Acidic residues" evidence="4">
    <location>
        <begin position="402"/>
        <end position="411"/>
    </location>
</feature>
<evidence type="ECO:0000256" key="4">
    <source>
        <dbReference type="SAM" id="MobiDB-lite"/>
    </source>
</evidence>
<feature type="region of interest" description="Disordered" evidence="4">
    <location>
        <begin position="220"/>
        <end position="248"/>
    </location>
</feature>
<feature type="compositionally biased region" description="Polar residues" evidence="4">
    <location>
        <begin position="235"/>
        <end position="244"/>
    </location>
</feature>
<gene>
    <name evidence="6" type="ORF">NLI96_g2738</name>
</gene>
<evidence type="ECO:0000313" key="6">
    <source>
        <dbReference type="EMBL" id="KAJ3488578.1"/>
    </source>
</evidence>
<protein>
    <recommendedName>
        <fullName evidence="5">Anaphase-promoting complex subunit 4-like WD40 domain-containing protein</fullName>
    </recommendedName>
</protein>